<gene>
    <name evidence="2" type="ORF">ElyMa_000839800</name>
</gene>
<keyword evidence="3" id="KW-1185">Reference proteome</keyword>
<evidence type="ECO:0000313" key="3">
    <source>
        <dbReference type="Proteomes" id="UP000762676"/>
    </source>
</evidence>
<feature type="compositionally biased region" description="Basic and acidic residues" evidence="1">
    <location>
        <begin position="23"/>
        <end position="34"/>
    </location>
</feature>
<protein>
    <submittedName>
        <fullName evidence="2">Uncharacterized protein</fullName>
    </submittedName>
</protein>
<name>A0AAV4H1F6_9GAST</name>
<accession>A0AAV4H1F6</accession>
<evidence type="ECO:0000256" key="1">
    <source>
        <dbReference type="SAM" id="MobiDB-lite"/>
    </source>
</evidence>
<feature type="region of interest" description="Disordered" evidence="1">
    <location>
        <begin position="1"/>
        <end position="41"/>
    </location>
</feature>
<sequence>MDIRMENRSLASGTAEASSVVEDPDKQAETKESVEDTSTEVDMDGVDGVKRLVGVTNKTKRVNGKLCRYHYNHR</sequence>
<dbReference type="AlphaFoldDB" id="A0AAV4H1F6"/>
<comment type="caution">
    <text evidence="2">The sequence shown here is derived from an EMBL/GenBank/DDBJ whole genome shotgun (WGS) entry which is preliminary data.</text>
</comment>
<dbReference type="EMBL" id="BMAT01001722">
    <property type="protein sequence ID" value="GFR91270.1"/>
    <property type="molecule type" value="Genomic_DNA"/>
</dbReference>
<organism evidence="2 3">
    <name type="scientific">Elysia marginata</name>
    <dbReference type="NCBI Taxonomy" id="1093978"/>
    <lineage>
        <taxon>Eukaryota</taxon>
        <taxon>Metazoa</taxon>
        <taxon>Spiralia</taxon>
        <taxon>Lophotrochozoa</taxon>
        <taxon>Mollusca</taxon>
        <taxon>Gastropoda</taxon>
        <taxon>Heterobranchia</taxon>
        <taxon>Euthyneura</taxon>
        <taxon>Panpulmonata</taxon>
        <taxon>Sacoglossa</taxon>
        <taxon>Placobranchoidea</taxon>
        <taxon>Plakobranchidae</taxon>
        <taxon>Elysia</taxon>
    </lineage>
</organism>
<proteinExistence type="predicted"/>
<reference evidence="2 3" key="1">
    <citation type="journal article" date="2021" name="Elife">
        <title>Chloroplast acquisition without the gene transfer in kleptoplastic sea slugs, Plakobranchus ocellatus.</title>
        <authorList>
            <person name="Maeda T."/>
            <person name="Takahashi S."/>
            <person name="Yoshida T."/>
            <person name="Shimamura S."/>
            <person name="Takaki Y."/>
            <person name="Nagai Y."/>
            <person name="Toyoda A."/>
            <person name="Suzuki Y."/>
            <person name="Arimoto A."/>
            <person name="Ishii H."/>
            <person name="Satoh N."/>
            <person name="Nishiyama T."/>
            <person name="Hasebe M."/>
            <person name="Maruyama T."/>
            <person name="Minagawa J."/>
            <person name="Obokata J."/>
            <person name="Shigenobu S."/>
        </authorList>
    </citation>
    <scope>NUCLEOTIDE SEQUENCE [LARGE SCALE GENOMIC DNA]</scope>
</reference>
<evidence type="ECO:0000313" key="2">
    <source>
        <dbReference type="EMBL" id="GFR91270.1"/>
    </source>
</evidence>
<dbReference type="Proteomes" id="UP000762676">
    <property type="component" value="Unassembled WGS sequence"/>
</dbReference>